<evidence type="ECO:0000256" key="5">
    <source>
        <dbReference type="ARBA" id="ARBA00022946"/>
    </source>
</evidence>
<dbReference type="GO" id="GO:0050136">
    <property type="term" value="F:NADH dehydrogenase (quinone) (non-electrogenic) activity"/>
    <property type="evidence" value="ECO:0007669"/>
    <property type="project" value="UniProtKB-EC"/>
</dbReference>
<evidence type="ECO:0000256" key="8">
    <source>
        <dbReference type="ARBA" id="ARBA00047599"/>
    </source>
</evidence>
<dbReference type="Gene3D" id="3.50.50.100">
    <property type="match status" value="1"/>
</dbReference>
<evidence type="ECO:0000256" key="3">
    <source>
        <dbReference type="ARBA" id="ARBA00022630"/>
    </source>
</evidence>
<keyword evidence="5" id="KW-0809">Transit peptide</keyword>
<feature type="domain" description="FAD/NAD(P)-binding" evidence="10">
    <location>
        <begin position="12"/>
        <end position="333"/>
    </location>
</feature>
<dbReference type="Pfam" id="PF22366">
    <property type="entry name" value="NDH2_C"/>
    <property type="match status" value="1"/>
</dbReference>
<comment type="similarity">
    <text evidence="1">Belongs to the NADH dehydrogenase family.</text>
</comment>
<evidence type="ECO:0000313" key="13">
    <source>
        <dbReference type="Proteomes" id="UP000255233"/>
    </source>
</evidence>
<keyword evidence="4" id="KW-0274">FAD</keyword>
<keyword evidence="3" id="KW-0285">Flavoprotein</keyword>
<dbReference type="PRINTS" id="PR00368">
    <property type="entry name" value="FADPNR"/>
</dbReference>
<keyword evidence="9" id="KW-0472">Membrane</keyword>
<keyword evidence="7" id="KW-0520">NAD</keyword>
<comment type="catalytic activity">
    <reaction evidence="8">
        <text>a quinone + NADH + H(+) = a quinol + NAD(+)</text>
        <dbReference type="Rhea" id="RHEA:46160"/>
        <dbReference type="ChEBI" id="CHEBI:15378"/>
        <dbReference type="ChEBI" id="CHEBI:24646"/>
        <dbReference type="ChEBI" id="CHEBI:57540"/>
        <dbReference type="ChEBI" id="CHEBI:57945"/>
        <dbReference type="ChEBI" id="CHEBI:132124"/>
        <dbReference type="EC" id="1.6.5.9"/>
    </reaction>
</comment>
<name>A0A379MW39_9BACT</name>
<keyword evidence="9" id="KW-0812">Transmembrane</keyword>
<evidence type="ECO:0000256" key="2">
    <source>
        <dbReference type="ARBA" id="ARBA00012637"/>
    </source>
</evidence>
<dbReference type="PRINTS" id="PR00411">
    <property type="entry name" value="PNDRDTASEI"/>
</dbReference>
<organism evidence="12 13">
    <name type="scientific">Rikenella microfusus</name>
    <dbReference type="NCBI Taxonomy" id="28139"/>
    <lineage>
        <taxon>Bacteria</taxon>
        <taxon>Pseudomonadati</taxon>
        <taxon>Bacteroidota</taxon>
        <taxon>Bacteroidia</taxon>
        <taxon>Bacteroidales</taxon>
        <taxon>Rikenellaceae</taxon>
        <taxon>Rikenella</taxon>
    </lineage>
</organism>
<dbReference type="PANTHER" id="PTHR43706">
    <property type="entry name" value="NADH DEHYDROGENASE"/>
    <property type="match status" value="1"/>
</dbReference>
<dbReference type="InterPro" id="IPR054585">
    <property type="entry name" value="NDH2-like_C"/>
</dbReference>
<evidence type="ECO:0000256" key="4">
    <source>
        <dbReference type="ARBA" id="ARBA00022827"/>
    </source>
</evidence>
<evidence type="ECO:0000256" key="7">
    <source>
        <dbReference type="ARBA" id="ARBA00023027"/>
    </source>
</evidence>
<dbReference type="EMBL" id="UGVL01000001">
    <property type="protein sequence ID" value="SUE35090.1"/>
    <property type="molecule type" value="Genomic_DNA"/>
</dbReference>
<dbReference type="PANTHER" id="PTHR43706:SF47">
    <property type="entry name" value="EXTERNAL NADH-UBIQUINONE OXIDOREDUCTASE 1, MITOCHONDRIAL-RELATED"/>
    <property type="match status" value="1"/>
</dbReference>
<dbReference type="InterPro" id="IPR045024">
    <property type="entry name" value="NDH-2"/>
</dbReference>
<dbReference type="InterPro" id="IPR036188">
    <property type="entry name" value="FAD/NAD-bd_sf"/>
</dbReference>
<evidence type="ECO:0000259" key="10">
    <source>
        <dbReference type="Pfam" id="PF07992"/>
    </source>
</evidence>
<dbReference type="Pfam" id="PF07992">
    <property type="entry name" value="Pyr_redox_2"/>
    <property type="match status" value="1"/>
</dbReference>
<dbReference type="AlphaFoldDB" id="A0A379MW39"/>
<reference evidence="12 13" key="1">
    <citation type="submission" date="2018-06" db="EMBL/GenBank/DDBJ databases">
        <authorList>
            <consortium name="Pathogen Informatics"/>
            <person name="Doyle S."/>
        </authorList>
    </citation>
    <scope>NUCLEOTIDE SEQUENCE [LARGE SCALE GENOMIC DNA]</scope>
    <source>
        <strain evidence="12 13">NCTC11190</strain>
    </source>
</reference>
<evidence type="ECO:0000256" key="1">
    <source>
        <dbReference type="ARBA" id="ARBA00005272"/>
    </source>
</evidence>
<keyword evidence="9" id="KW-1133">Transmembrane helix</keyword>
<dbReference type="STRING" id="880526.GCA_000427365_01485"/>
<evidence type="ECO:0000313" key="12">
    <source>
        <dbReference type="EMBL" id="SUE35090.1"/>
    </source>
</evidence>
<sequence length="432" mass="47611">MDLNIPASGKKRAVIVGGGFGGVALARALTRRGGFQVVLIDRNNYHQFQPLLYQVATSGMEPTAISFPLRKVFRRSRDFHFRMAAVEAVDTERGRLRTSAGDVHYDYLVLAAGTDTNYFGLERVERHALPLKSVGEALALRNRVLSAMEQAVRTTDPRERSELLDFVVVGGGPTGVELAGALAELQRHIFPKDYPELDIAGQMRIYLLNAAPRLLEGFSEESSARALRDLQRGGVEVVLGAMVRDFDGHTVYYNDGESIPARTVVWASGVVANTVGGIGPERCGRGRRIRVDAYNRMEGTENVFVIGDQCLQTSDPRYPDGHPQVAQVAIQQGRSVAANLSRMAAGRAPEPFVYNDKGSMATIGRNRAVAEIGGRHFGGFVAWALWLLVHLLFIIGVRNRLAVLFDWSWSYLTYDRPLRTIIRPAPRVRPGA</sequence>
<gene>
    <name evidence="12" type="primary">yjlD</name>
    <name evidence="12" type="ORF">NCTC11190_02335</name>
</gene>
<proteinExistence type="inferred from homology"/>
<protein>
    <recommendedName>
        <fullName evidence="2">NADH:ubiquinone reductase (non-electrogenic)</fullName>
        <ecNumber evidence="2">1.6.5.9</ecNumber>
    </recommendedName>
</protein>
<dbReference type="Proteomes" id="UP000255233">
    <property type="component" value="Unassembled WGS sequence"/>
</dbReference>
<dbReference type="EC" id="1.6.5.9" evidence="2"/>
<dbReference type="InterPro" id="IPR023753">
    <property type="entry name" value="FAD/NAD-binding_dom"/>
</dbReference>
<feature type="domain" description="External alternative NADH-ubiquinone oxidoreductase-like C-terminal" evidence="11">
    <location>
        <begin position="357"/>
        <end position="412"/>
    </location>
</feature>
<evidence type="ECO:0000259" key="11">
    <source>
        <dbReference type="Pfam" id="PF22366"/>
    </source>
</evidence>
<accession>A0A379MW39</accession>
<feature type="transmembrane region" description="Helical" evidence="9">
    <location>
        <begin position="377"/>
        <end position="397"/>
    </location>
</feature>
<evidence type="ECO:0000256" key="9">
    <source>
        <dbReference type="SAM" id="Phobius"/>
    </source>
</evidence>
<dbReference type="SUPFAM" id="SSF51905">
    <property type="entry name" value="FAD/NAD(P)-binding domain"/>
    <property type="match status" value="1"/>
</dbReference>
<dbReference type="RefSeq" id="WP_027291155.1">
    <property type="nucleotide sequence ID" value="NZ_CALVFX010000012.1"/>
</dbReference>
<keyword evidence="13" id="KW-1185">Reference proteome</keyword>
<dbReference type="OrthoDB" id="9781621at2"/>
<evidence type="ECO:0000256" key="6">
    <source>
        <dbReference type="ARBA" id="ARBA00023002"/>
    </source>
</evidence>
<keyword evidence="6 12" id="KW-0560">Oxidoreductase</keyword>